<dbReference type="Gene3D" id="1.10.10.10">
    <property type="entry name" value="Winged helix-like DNA-binding domain superfamily/Winged helix DNA-binding domain"/>
    <property type="match status" value="1"/>
</dbReference>
<protein>
    <submittedName>
        <fullName evidence="5">Helix-turn-helix transcriptional regulator</fullName>
    </submittedName>
</protein>
<evidence type="ECO:0000313" key="5">
    <source>
        <dbReference type="EMBL" id="GEL20765.1"/>
    </source>
</evidence>
<dbReference type="Pfam" id="PF00196">
    <property type="entry name" value="GerE"/>
    <property type="match status" value="1"/>
</dbReference>
<organism evidence="5 6">
    <name type="scientific">Pseudonocardia asaccharolytica DSM 44247 = NBRC 16224</name>
    <dbReference type="NCBI Taxonomy" id="1123024"/>
    <lineage>
        <taxon>Bacteria</taxon>
        <taxon>Bacillati</taxon>
        <taxon>Actinomycetota</taxon>
        <taxon>Actinomycetes</taxon>
        <taxon>Pseudonocardiales</taxon>
        <taxon>Pseudonocardiaceae</taxon>
        <taxon>Pseudonocardia</taxon>
    </lineage>
</organism>
<dbReference type="CDD" id="cd06170">
    <property type="entry name" value="LuxR_C_like"/>
    <property type="match status" value="1"/>
</dbReference>
<proteinExistence type="predicted"/>
<keyword evidence="2" id="KW-0238">DNA-binding</keyword>
<dbReference type="AlphaFoldDB" id="A0A511D7I2"/>
<dbReference type="InterPro" id="IPR036388">
    <property type="entry name" value="WH-like_DNA-bd_sf"/>
</dbReference>
<keyword evidence="3" id="KW-0804">Transcription</keyword>
<sequence length="546" mass="58032">MAAVDSETTRLLQATEAARERGDWHTVHRLLRDAYEGGTRLPAAALAHLGLAAWWLGEVGESLEIGEECHRRFLAEGDEEAAAANAVDVAVTWILRGDVTIGSGWLGRARRLQEGRPPGLAHGLLRYVECLGMLGEADMERAADGGRELQRLGAELGESTLTALGLAVEGVAEVRLGHVANGLSLLDEAMLPVVAGDVQPEYAGGIYCDMIAVCHDLADPQRARHWTETTELWCAQFSSAAMYLSICRVRRVQLLNLAGAWSEAEREALQVCLDVEGINASVVAEAHCQLAEIHRLRGELDQAARALEQVRVRGGNTQPEEARLALARGAGDEAVEGLRLALARSGGDRLHRAPLLLAQAEVGYRTSDPSAAAAARLELAEISASFPSPGMRAWAAHAHGMALLAAGDHEAALAPLRTAVGGYEAMSAPYAAAQARLLLADCLRDLGHDENADTEDLVASRSLADLGATTSARRAPPGGLTRREAEVLGRVTEGETNRQVAAALHISEKTVGRHLSNIYLKLGVASRTAASAWAHDHGVRAPRASS</sequence>
<evidence type="ECO:0000259" key="4">
    <source>
        <dbReference type="PROSITE" id="PS50043"/>
    </source>
</evidence>
<dbReference type="EMBL" id="BJVI01000090">
    <property type="protein sequence ID" value="GEL20765.1"/>
    <property type="molecule type" value="Genomic_DNA"/>
</dbReference>
<dbReference type="SUPFAM" id="SSF48452">
    <property type="entry name" value="TPR-like"/>
    <property type="match status" value="1"/>
</dbReference>
<feature type="domain" description="HTH luxR-type" evidence="4">
    <location>
        <begin position="473"/>
        <end position="538"/>
    </location>
</feature>
<accession>A0A511D7I2</accession>
<dbReference type="Gene3D" id="1.25.40.10">
    <property type="entry name" value="Tetratricopeptide repeat domain"/>
    <property type="match status" value="1"/>
</dbReference>
<dbReference type="PANTHER" id="PTHR44688">
    <property type="entry name" value="DNA-BINDING TRANSCRIPTIONAL ACTIVATOR DEVR_DOSR"/>
    <property type="match status" value="1"/>
</dbReference>
<keyword evidence="1" id="KW-0805">Transcription regulation</keyword>
<evidence type="ECO:0000256" key="2">
    <source>
        <dbReference type="ARBA" id="ARBA00023125"/>
    </source>
</evidence>
<dbReference type="InterPro" id="IPR011990">
    <property type="entry name" value="TPR-like_helical_dom_sf"/>
</dbReference>
<keyword evidence="6" id="KW-1185">Reference proteome</keyword>
<dbReference type="InterPro" id="IPR016032">
    <property type="entry name" value="Sig_transdc_resp-reg_C-effctor"/>
</dbReference>
<comment type="caution">
    <text evidence="5">The sequence shown here is derived from an EMBL/GenBank/DDBJ whole genome shotgun (WGS) entry which is preliminary data.</text>
</comment>
<dbReference type="InterPro" id="IPR000792">
    <property type="entry name" value="Tscrpt_reg_LuxR_C"/>
</dbReference>
<evidence type="ECO:0000256" key="3">
    <source>
        <dbReference type="ARBA" id="ARBA00023163"/>
    </source>
</evidence>
<dbReference type="GO" id="GO:0003677">
    <property type="term" value="F:DNA binding"/>
    <property type="evidence" value="ECO:0007669"/>
    <property type="project" value="UniProtKB-KW"/>
</dbReference>
<dbReference type="STRING" id="1123024.GCA_000423625_02558"/>
<dbReference type="PROSITE" id="PS50043">
    <property type="entry name" value="HTH_LUXR_2"/>
    <property type="match status" value="1"/>
</dbReference>
<reference evidence="5 6" key="1">
    <citation type="submission" date="2019-07" db="EMBL/GenBank/DDBJ databases">
        <title>Whole genome shotgun sequence of Pseudonocardia asaccharolytica NBRC 16224.</title>
        <authorList>
            <person name="Hosoyama A."/>
            <person name="Uohara A."/>
            <person name="Ohji S."/>
            <person name="Ichikawa N."/>
        </authorList>
    </citation>
    <scope>NUCLEOTIDE SEQUENCE [LARGE SCALE GENOMIC DNA]</scope>
    <source>
        <strain evidence="5 6">NBRC 16224</strain>
    </source>
</reference>
<dbReference type="PROSITE" id="PS00622">
    <property type="entry name" value="HTH_LUXR_1"/>
    <property type="match status" value="1"/>
</dbReference>
<evidence type="ECO:0000256" key="1">
    <source>
        <dbReference type="ARBA" id="ARBA00023015"/>
    </source>
</evidence>
<dbReference type="PRINTS" id="PR00038">
    <property type="entry name" value="HTHLUXR"/>
</dbReference>
<evidence type="ECO:0000313" key="6">
    <source>
        <dbReference type="Proteomes" id="UP000321328"/>
    </source>
</evidence>
<dbReference type="PANTHER" id="PTHR44688:SF16">
    <property type="entry name" value="DNA-BINDING TRANSCRIPTIONAL ACTIVATOR DEVR_DOSR"/>
    <property type="match status" value="1"/>
</dbReference>
<dbReference type="SMART" id="SM00421">
    <property type="entry name" value="HTH_LUXR"/>
    <property type="match status" value="1"/>
</dbReference>
<name>A0A511D7I2_9PSEU</name>
<dbReference type="SUPFAM" id="SSF46894">
    <property type="entry name" value="C-terminal effector domain of the bipartite response regulators"/>
    <property type="match status" value="1"/>
</dbReference>
<gene>
    <name evidence="5" type="ORF">PA7_46020</name>
</gene>
<dbReference type="GO" id="GO:0006355">
    <property type="term" value="P:regulation of DNA-templated transcription"/>
    <property type="evidence" value="ECO:0007669"/>
    <property type="project" value="InterPro"/>
</dbReference>
<dbReference type="Proteomes" id="UP000321328">
    <property type="component" value="Unassembled WGS sequence"/>
</dbReference>